<dbReference type="SUPFAM" id="SSF75553">
    <property type="entry name" value="Smc hinge domain"/>
    <property type="match status" value="1"/>
</dbReference>
<dbReference type="InterPro" id="IPR010935">
    <property type="entry name" value="SMC_hinge"/>
</dbReference>
<gene>
    <name evidence="6" type="primary">smc</name>
    <name evidence="8" type="ORF">COU31_04775</name>
</gene>
<comment type="subcellular location">
    <subcellularLocation>
        <location evidence="6">Cytoplasm</location>
    </subcellularLocation>
</comment>
<dbReference type="Pfam" id="PF06470">
    <property type="entry name" value="SMC_hinge"/>
    <property type="match status" value="1"/>
</dbReference>
<dbReference type="GO" id="GO:0007059">
    <property type="term" value="P:chromosome segregation"/>
    <property type="evidence" value="ECO:0007669"/>
    <property type="project" value="UniProtKB-UniRule"/>
</dbReference>
<feature type="coiled-coil region" evidence="6">
    <location>
        <begin position="674"/>
        <end position="743"/>
    </location>
</feature>
<protein>
    <recommendedName>
        <fullName evidence="6">Chromosome partition protein Smc</fullName>
    </recommendedName>
</protein>
<comment type="caution">
    <text evidence="8">The sequence shown here is derived from an EMBL/GenBank/DDBJ whole genome shotgun (WGS) entry which is preliminary data.</text>
</comment>
<dbReference type="EMBL" id="PFBX01000054">
    <property type="protein sequence ID" value="PIT87059.1"/>
    <property type="molecule type" value="Genomic_DNA"/>
</dbReference>
<comment type="function">
    <text evidence="6">Required for chromosome condensation and partitioning.</text>
</comment>
<feature type="coiled-coil region" evidence="6">
    <location>
        <begin position="583"/>
        <end position="645"/>
    </location>
</feature>
<dbReference type="Gene3D" id="3.40.50.300">
    <property type="entry name" value="P-loop containing nucleotide triphosphate hydrolases"/>
    <property type="match status" value="2"/>
</dbReference>
<evidence type="ECO:0000256" key="6">
    <source>
        <dbReference type="HAMAP-Rule" id="MF_01894"/>
    </source>
</evidence>
<keyword evidence="4 6" id="KW-0175">Coiled coil</keyword>
<sequence length="1011" mass="112615">MYLKKLEIKGFKSFFAKTVLDFLPTVDGRNSITAIVGPNGSGKSNISDAIKWVMGEQSYKALRGKKSEDIIFNGSLLKGQLSATEVVLTLDNSDGKVMPDYPEIVITRRLYRSGEGEYLINNHNVRLLDVQLLLAKLQFAQHSYSIISQGTIDRLLTVGALERKDYLDEASGIKEYKIKQHQAQLKLNRTKENISQADALLREVEPRLRLLSKQVKKLEKRQEVSADLTACQEKYFSSIYSANKIELDALISDQSLAENDHEAGNNRLVKIQNELADLARASSRARVFDQLQSEHQMAVQAKNDLERELAVIGGRMQAQYSSAGRTDIGWLENKISDLKSQQAKLDSQISQRAGRLEQIDQEINAFKLELDDKNNLRQEQAQILFSLEKQALNWQAEDDLRQYAGLTAVTAVIENKEKFGVVYGTLAELGAVSDKHALALETAAGAYLSALVVKDDQTARLAIEFLRANRLGYASFLPVNKIKPFNGSNVPNHILQMPGVEGLALQLIKYPADLVDIFSFVLKNTLIVKDLATAQKIGIGQYRMVTLDGDVADKSGVMKGGYRFAKKSMLHFSQKLYSFENGLTNVQSKIKIVKKEISRLDQDLASATNHFNASVSQKESAHANLEVWRQQQNSLLKEISALEQEYALACADPALRQQLSAGMEKQKQDLLKSIQAKQALIDEALARIEKFNQEEETKKRKVFALQDAMQAEQILVNQALAKRNELRVAIARLETKQENIAQEARLQLSSDIVGLVKRLDEIAPEDELARLNERIQKLKYQLSLIGGIDDEVVAEFGATKEKYDFLTGQITDLNKAIIDLEKMIGELDFLMKKKRSGAFKKIRQEFIRYSAILFGGGTADMKEIFGYEDDAKEAPNQESAESALAETEAPAGIRKKTVIGIDISVNPPGKKIHSINSLSGGERTLASIALICAVLSYNPAPFIVLDEVEAALDETNTRRFSQIVSELARLSQFIIITHNRVTMHASDALYGVAMSNDGMSKLLSVKLNGEV</sequence>
<dbReference type="InterPro" id="IPR003395">
    <property type="entry name" value="RecF/RecN/SMC_N"/>
</dbReference>
<dbReference type="SUPFAM" id="SSF52540">
    <property type="entry name" value="P-loop containing nucleoside triphosphate hydrolases"/>
    <property type="match status" value="1"/>
</dbReference>
<dbReference type="GO" id="GO:0005737">
    <property type="term" value="C:cytoplasm"/>
    <property type="evidence" value="ECO:0007669"/>
    <property type="project" value="UniProtKB-SubCell"/>
</dbReference>
<dbReference type="GO" id="GO:0030261">
    <property type="term" value="P:chromosome condensation"/>
    <property type="evidence" value="ECO:0007669"/>
    <property type="project" value="InterPro"/>
</dbReference>
<dbReference type="InterPro" id="IPR024704">
    <property type="entry name" value="SMC"/>
</dbReference>
<dbReference type="GO" id="GO:0006260">
    <property type="term" value="P:DNA replication"/>
    <property type="evidence" value="ECO:0007669"/>
    <property type="project" value="UniProtKB-UniRule"/>
</dbReference>
<keyword evidence="3 6" id="KW-0067">ATP-binding</keyword>
<comment type="domain">
    <text evidence="6">Contains large globular domains required for ATP hydrolysis at each terminus and a third globular domain forming a flexible hinge near the middle of the molecule. These domains are separated by coiled-coil structures.</text>
</comment>
<dbReference type="InterPro" id="IPR011890">
    <property type="entry name" value="SMC_prok"/>
</dbReference>
<evidence type="ECO:0000256" key="4">
    <source>
        <dbReference type="ARBA" id="ARBA00023054"/>
    </source>
</evidence>
<dbReference type="Gene3D" id="1.20.1060.20">
    <property type="match status" value="1"/>
</dbReference>
<dbReference type="GO" id="GO:0016887">
    <property type="term" value="F:ATP hydrolysis activity"/>
    <property type="evidence" value="ECO:0007669"/>
    <property type="project" value="InterPro"/>
</dbReference>
<dbReference type="Gene3D" id="3.30.70.1620">
    <property type="match status" value="1"/>
</dbReference>
<dbReference type="GO" id="GO:0007062">
    <property type="term" value="P:sister chromatid cohesion"/>
    <property type="evidence" value="ECO:0007669"/>
    <property type="project" value="InterPro"/>
</dbReference>
<keyword evidence="1 6" id="KW-0963">Cytoplasm</keyword>
<organism evidence="8 9">
    <name type="scientific">Candidatus Magasanikbacteria bacterium CG10_big_fil_rev_8_21_14_0_10_40_10</name>
    <dbReference type="NCBI Taxonomy" id="1974648"/>
    <lineage>
        <taxon>Bacteria</taxon>
        <taxon>Candidatus Magasanikiibacteriota</taxon>
    </lineage>
</organism>
<evidence type="ECO:0000256" key="3">
    <source>
        <dbReference type="ARBA" id="ARBA00022840"/>
    </source>
</evidence>
<proteinExistence type="inferred from homology"/>
<comment type="similarity">
    <text evidence="6">Belongs to the SMC family.</text>
</comment>
<dbReference type="InterPro" id="IPR027417">
    <property type="entry name" value="P-loop_NTPase"/>
</dbReference>
<evidence type="ECO:0000313" key="9">
    <source>
        <dbReference type="Proteomes" id="UP000231183"/>
    </source>
</evidence>
<dbReference type="AlphaFoldDB" id="A0A2M6W2N2"/>
<name>A0A2M6W2N2_9BACT</name>
<dbReference type="PIRSF" id="PIRSF005719">
    <property type="entry name" value="SMC"/>
    <property type="match status" value="1"/>
</dbReference>
<keyword evidence="2 6" id="KW-0547">Nucleotide-binding</keyword>
<keyword evidence="5 6" id="KW-0238">DNA-binding</keyword>
<evidence type="ECO:0000313" key="8">
    <source>
        <dbReference type="EMBL" id="PIT87059.1"/>
    </source>
</evidence>
<dbReference type="GO" id="GO:0003677">
    <property type="term" value="F:DNA binding"/>
    <property type="evidence" value="ECO:0007669"/>
    <property type="project" value="UniProtKB-UniRule"/>
</dbReference>
<comment type="subunit">
    <text evidence="6">Homodimer.</text>
</comment>
<feature type="coiled-coil region" evidence="6">
    <location>
        <begin position="173"/>
        <end position="221"/>
    </location>
</feature>
<dbReference type="GO" id="GO:0005694">
    <property type="term" value="C:chromosome"/>
    <property type="evidence" value="ECO:0007669"/>
    <property type="project" value="InterPro"/>
</dbReference>
<dbReference type="SMART" id="SM00968">
    <property type="entry name" value="SMC_hinge"/>
    <property type="match status" value="1"/>
</dbReference>
<evidence type="ECO:0000259" key="7">
    <source>
        <dbReference type="SMART" id="SM00968"/>
    </source>
</evidence>
<dbReference type="InterPro" id="IPR036277">
    <property type="entry name" value="SMC_hinge_sf"/>
</dbReference>
<dbReference type="GO" id="GO:0005524">
    <property type="term" value="F:ATP binding"/>
    <property type="evidence" value="ECO:0007669"/>
    <property type="project" value="UniProtKB-UniRule"/>
</dbReference>
<feature type="domain" description="SMC hinge" evidence="7">
    <location>
        <begin position="420"/>
        <end position="538"/>
    </location>
</feature>
<evidence type="ECO:0000256" key="5">
    <source>
        <dbReference type="ARBA" id="ARBA00023125"/>
    </source>
</evidence>
<accession>A0A2M6W2N2</accession>
<dbReference type="Pfam" id="PF02463">
    <property type="entry name" value="SMC_N"/>
    <property type="match status" value="1"/>
</dbReference>
<evidence type="ECO:0000256" key="2">
    <source>
        <dbReference type="ARBA" id="ARBA00022741"/>
    </source>
</evidence>
<reference evidence="9" key="1">
    <citation type="submission" date="2017-09" db="EMBL/GenBank/DDBJ databases">
        <title>Depth-based differentiation of microbial function through sediment-hosted aquifers and enrichment of novel symbionts in the deep terrestrial subsurface.</title>
        <authorList>
            <person name="Probst A.J."/>
            <person name="Ladd B."/>
            <person name="Jarett J.K."/>
            <person name="Geller-Mcgrath D.E."/>
            <person name="Sieber C.M.K."/>
            <person name="Emerson J.B."/>
            <person name="Anantharaman K."/>
            <person name="Thomas B.C."/>
            <person name="Malmstrom R."/>
            <person name="Stieglmeier M."/>
            <person name="Klingl A."/>
            <person name="Woyke T."/>
            <person name="Ryan C.M."/>
            <person name="Banfield J.F."/>
        </authorList>
    </citation>
    <scope>NUCLEOTIDE SEQUENCE [LARGE SCALE GENOMIC DNA]</scope>
</reference>
<evidence type="ECO:0000256" key="1">
    <source>
        <dbReference type="ARBA" id="ARBA00022490"/>
    </source>
</evidence>
<feature type="binding site" evidence="6">
    <location>
        <begin position="38"/>
        <end position="45"/>
    </location>
    <ligand>
        <name>ATP</name>
        <dbReference type="ChEBI" id="CHEBI:30616"/>
    </ligand>
</feature>
<dbReference type="Proteomes" id="UP000231183">
    <property type="component" value="Unassembled WGS sequence"/>
</dbReference>
<dbReference type="HAMAP" id="MF_01894">
    <property type="entry name" value="Smc_prok"/>
    <property type="match status" value="1"/>
</dbReference>
<dbReference type="PANTHER" id="PTHR43977">
    <property type="entry name" value="STRUCTURAL MAINTENANCE OF CHROMOSOMES PROTEIN 3"/>
    <property type="match status" value="1"/>
</dbReference>